<dbReference type="EMBL" id="LAZR01068515">
    <property type="protein sequence ID" value="KKK49490.1"/>
    <property type="molecule type" value="Genomic_DNA"/>
</dbReference>
<protein>
    <submittedName>
        <fullName evidence="1">Uncharacterized protein</fullName>
    </submittedName>
</protein>
<proteinExistence type="predicted"/>
<accession>A0A0F8WMM0</accession>
<gene>
    <name evidence="1" type="ORF">LCGC14_3134540</name>
</gene>
<feature type="non-terminal residue" evidence="1">
    <location>
        <position position="53"/>
    </location>
</feature>
<sequence length="53" mass="5994">MFWRHTPQGPPTKEGHLRAYVHGRLALAVEFATLGAYDRTERSGRAEVATDRL</sequence>
<comment type="caution">
    <text evidence="1">The sequence shown here is derived from an EMBL/GenBank/DDBJ whole genome shotgun (WGS) entry which is preliminary data.</text>
</comment>
<dbReference type="AlphaFoldDB" id="A0A0F8WMM0"/>
<evidence type="ECO:0000313" key="1">
    <source>
        <dbReference type="EMBL" id="KKK49490.1"/>
    </source>
</evidence>
<reference evidence="1" key="1">
    <citation type="journal article" date="2015" name="Nature">
        <title>Complex archaea that bridge the gap between prokaryotes and eukaryotes.</title>
        <authorList>
            <person name="Spang A."/>
            <person name="Saw J.H."/>
            <person name="Jorgensen S.L."/>
            <person name="Zaremba-Niedzwiedzka K."/>
            <person name="Martijn J."/>
            <person name="Lind A.E."/>
            <person name="van Eijk R."/>
            <person name="Schleper C."/>
            <person name="Guy L."/>
            <person name="Ettema T.J."/>
        </authorList>
    </citation>
    <scope>NUCLEOTIDE SEQUENCE</scope>
</reference>
<name>A0A0F8WMM0_9ZZZZ</name>
<organism evidence="1">
    <name type="scientific">marine sediment metagenome</name>
    <dbReference type="NCBI Taxonomy" id="412755"/>
    <lineage>
        <taxon>unclassified sequences</taxon>
        <taxon>metagenomes</taxon>
        <taxon>ecological metagenomes</taxon>
    </lineage>
</organism>